<proteinExistence type="predicted"/>
<evidence type="ECO:0000313" key="3">
    <source>
        <dbReference type="RefSeq" id="XP_015511758.2"/>
    </source>
</evidence>
<feature type="region of interest" description="Disordered" evidence="1">
    <location>
        <begin position="1"/>
        <end position="42"/>
    </location>
</feature>
<dbReference type="FunCoup" id="A0A6J0BDI1">
    <property type="interactions" value="1344"/>
</dbReference>
<sequence length="310" mass="35738">MGRKIPGKKHRGVKDPTKQQKKRLSELNKVINAPPRDKDEQAIPKSLERVMKLKQSVKDGKMMKKNTKKKTKLKNQLIVMGNHHPQIAHPKARPEKVVPVFSQRPDECGKAFLNRVNSETQAFLNETAFEDKYGVEVKRDPSTGNIEGLSKRSKDEIDELMRLKLKHSNTKKKKKKKKDTETTRLTKAQKRKHKLELKKTKKLQDNIDEFKVFKETIEFGDVVHAPPELKIKPKKADASHSERPGRRRLLLDSLFKSHDKSAENTTGVKSVNRSGKRKDLPVGERRQLEERQKEAITAYRNLKSRKAADL</sequence>
<feature type="region of interest" description="Disordered" evidence="1">
    <location>
        <begin position="166"/>
        <end position="195"/>
    </location>
</feature>
<accession>A0A6J0BDI1</accession>
<feature type="compositionally biased region" description="Basic residues" evidence="1">
    <location>
        <begin position="1"/>
        <end position="12"/>
    </location>
</feature>
<dbReference type="PANTHER" id="PTHR21838">
    <property type="entry name" value="COILED-COIL DOMAIN-CONTAINING PROTEIN 137"/>
    <property type="match status" value="1"/>
</dbReference>
<evidence type="ECO:0000313" key="2">
    <source>
        <dbReference type="Proteomes" id="UP000829291"/>
    </source>
</evidence>
<feature type="compositionally biased region" description="Basic and acidic residues" evidence="1">
    <location>
        <begin position="227"/>
        <end position="244"/>
    </location>
</feature>
<organism evidence="3">
    <name type="scientific">Neodiprion lecontei</name>
    <name type="common">Redheaded pine sawfly</name>
    <dbReference type="NCBI Taxonomy" id="441921"/>
    <lineage>
        <taxon>Eukaryota</taxon>
        <taxon>Metazoa</taxon>
        <taxon>Ecdysozoa</taxon>
        <taxon>Arthropoda</taxon>
        <taxon>Hexapoda</taxon>
        <taxon>Insecta</taxon>
        <taxon>Pterygota</taxon>
        <taxon>Neoptera</taxon>
        <taxon>Endopterygota</taxon>
        <taxon>Hymenoptera</taxon>
        <taxon>Tenthredinoidea</taxon>
        <taxon>Diprionidae</taxon>
        <taxon>Diprioninae</taxon>
        <taxon>Neodiprion</taxon>
    </lineage>
</organism>
<dbReference type="Proteomes" id="UP000829291">
    <property type="component" value="Chromosome 2"/>
</dbReference>
<dbReference type="OrthoDB" id="5876637at2759"/>
<evidence type="ECO:0000256" key="1">
    <source>
        <dbReference type="SAM" id="MobiDB-lite"/>
    </source>
</evidence>
<feature type="region of interest" description="Disordered" evidence="1">
    <location>
        <begin position="224"/>
        <end position="291"/>
    </location>
</feature>
<dbReference type="InParanoid" id="A0A6J0BDI1"/>
<feature type="compositionally biased region" description="Basic and acidic residues" evidence="1">
    <location>
        <begin position="277"/>
        <end position="291"/>
    </location>
</feature>
<dbReference type="GO" id="GO:0005634">
    <property type="term" value="C:nucleus"/>
    <property type="evidence" value="ECO:0007669"/>
    <property type="project" value="TreeGrafter"/>
</dbReference>
<keyword evidence="2" id="KW-1185">Reference proteome</keyword>
<dbReference type="InterPro" id="IPR026680">
    <property type="entry name" value="CCDC137"/>
</dbReference>
<dbReference type="GeneID" id="107218411"/>
<feature type="compositionally biased region" description="Basic and acidic residues" evidence="1">
    <location>
        <begin position="13"/>
        <end position="26"/>
    </location>
</feature>
<reference evidence="3" key="1">
    <citation type="submission" date="2025-08" db="UniProtKB">
        <authorList>
            <consortium name="RefSeq"/>
        </authorList>
    </citation>
    <scope>IDENTIFICATION</scope>
    <source>
        <tissue evidence="3">Thorax and Abdomen</tissue>
    </source>
</reference>
<feature type="compositionally biased region" description="Basic residues" evidence="1">
    <location>
        <begin position="166"/>
        <end position="177"/>
    </location>
</feature>
<gene>
    <name evidence="3" type="primary">LOC107218411</name>
</gene>
<feature type="compositionally biased region" description="Polar residues" evidence="1">
    <location>
        <begin position="263"/>
        <end position="273"/>
    </location>
</feature>
<dbReference type="RefSeq" id="XP_015511758.2">
    <property type="nucleotide sequence ID" value="XM_015656272.2"/>
</dbReference>
<dbReference type="KEGG" id="nlo:107218411"/>
<dbReference type="AlphaFoldDB" id="A0A6J0BDI1"/>
<name>A0A6J0BDI1_NEOLC</name>
<protein>
    <submittedName>
        <fullName evidence="3">Coiled-coil domain-containing protein 137</fullName>
    </submittedName>
</protein>
<dbReference type="PANTHER" id="PTHR21838:SF2">
    <property type="entry name" value="COILED-COIL DOMAIN-CONTAINING PROTEIN 137"/>
    <property type="match status" value="1"/>
</dbReference>